<dbReference type="Proteomes" id="UP000887458">
    <property type="component" value="Unassembled WGS sequence"/>
</dbReference>
<evidence type="ECO:0000313" key="2">
    <source>
        <dbReference type="Proteomes" id="UP000887458"/>
    </source>
</evidence>
<dbReference type="EMBL" id="NJHN03000092">
    <property type="protein sequence ID" value="KAH9416447.1"/>
    <property type="molecule type" value="Genomic_DNA"/>
</dbReference>
<keyword evidence="2" id="KW-1185">Reference proteome</keyword>
<gene>
    <name evidence="1" type="ORF">DERP_012875</name>
</gene>
<reference evidence="1 2" key="2">
    <citation type="journal article" date="2022" name="Mol. Biol. Evol.">
        <title>Comparative Genomics Reveals Insights into the Divergent Evolution of Astigmatic Mites and Household Pest Adaptations.</title>
        <authorList>
            <person name="Xiong Q."/>
            <person name="Wan A.T."/>
            <person name="Liu X."/>
            <person name="Fung C.S."/>
            <person name="Xiao X."/>
            <person name="Malainual N."/>
            <person name="Hou J."/>
            <person name="Wang L."/>
            <person name="Wang M."/>
            <person name="Yang K.Y."/>
            <person name="Cui Y."/>
            <person name="Leung E.L."/>
            <person name="Nong W."/>
            <person name="Shin S.K."/>
            <person name="Au S.W."/>
            <person name="Jeong K.Y."/>
            <person name="Chew F.T."/>
            <person name="Hui J.H."/>
            <person name="Leung T.F."/>
            <person name="Tungtrongchitr A."/>
            <person name="Zhong N."/>
            <person name="Liu Z."/>
            <person name="Tsui S.K."/>
        </authorList>
    </citation>
    <scope>NUCLEOTIDE SEQUENCE [LARGE SCALE GENOMIC DNA]</scope>
    <source>
        <strain evidence="1">Derp</strain>
    </source>
</reference>
<protein>
    <submittedName>
        <fullName evidence="1">Uncharacterized protein</fullName>
    </submittedName>
</protein>
<feature type="non-terminal residue" evidence="1">
    <location>
        <position position="1"/>
    </location>
</feature>
<comment type="caution">
    <text evidence="1">The sequence shown here is derived from an EMBL/GenBank/DDBJ whole genome shotgun (WGS) entry which is preliminary data.</text>
</comment>
<name>A0ABQ8J1Q8_DERPT</name>
<proteinExistence type="predicted"/>
<evidence type="ECO:0000313" key="1">
    <source>
        <dbReference type="EMBL" id="KAH9416447.1"/>
    </source>
</evidence>
<sequence length="102" mass="12090">SYYCLFEIVITVIFKKQQLYVAGAGIDIYLVATRYSILVLNFGYHDFPNTGTNQISRKKLFIENVPYFCFVDIIYPSLINYFQEEKSNDDEKFLHYQFSIDK</sequence>
<feature type="non-terminal residue" evidence="1">
    <location>
        <position position="102"/>
    </location>
</feature>
<organism evidence="1 2">
    <name type="scientific">Dermatophagoides pteronyssinus</name>
    <name type="common">European house dust mite</name>
    <dbReference type="NCBI Taxonomy" id="6956"/>
    <lineage>
        <taxon>Eukaryota</taxon>
        <taxon>Metazoa</taxon>
        <taxon>Ecdysozoa</taxon>
        <taxon>Arthropoda</taxon>
        <taxon>Chelicerata</taxon>
        <taxon>Arachnida</taxon>
        <taxon>Acari</taxon>
        <taxon>Acariformes</taxon>
        <taxon>Sarcoptiformes</taxon>
        <taxon>Astigmata</taxon>
        <taxon>Psoroptidia</taxon>
        <taxon>Analgoidea</taxon>
        <taxon>Pyroglyphidae</taxon>
        <taxon>Dermatophagoidinae</taxon>
        <taxon>Dermatophagoides</taxon>
    </lineage>
</organism>
<reference evidence="1 2" key="1">
    <citation type="journal article" date="2018" name="J. Allergy Clin. Immunol.">
        <title>High-quality assembly of Dermatophagoides pteronyssinus genome and transcriptome reveals a wide range of novel allergens.</title>
        <authorList>
            <person name="Liu X.Y."/>
            <person name="Yang K.Y."/>
            <person name="Wang M.Q."/>
            <person name="Kwok J.S."/>
            <person name="Zeng X."/>
            <person name="Yang Z."/>
            <person name="Xiao X.J."/>
            <person name="Lau C.P."/>
            <person name="Li Y."/>
            <person name="Huang Z.M."/>
            <person name="Ba J.G."/>
            <person name="Yim A.K."/>
            <person name="Ouyang C.Y."/>
            <person name="Ngai S.M."/>
            <person name="Chan T.F."/>
            <person name="Leung E.L."/>
            <person name="Liu L."/>
            <person name="Liu Z.G."/>
            <person name="Tsui S.K."/>
        </authorList>
    </citation>
    <scope>NUCLEOTIDE SEQUENCE [LARGE SCALE GENOMIC DNA]</scope>
    <source>
        <strain evidence="1">Derp</strain>
    </source>
</reference>
<accession>A0ABQ8J1Q8</accession>